<dbReference type="Pfam" id="PF25362">
    <property type="entry name" value="bPH_11"/>
    <property type="match status" value="1"/>
</dbReference>
<evidence type="ECO:0000313" key="3">
    <source>
        <dbReference type="EMBL" id="GGF35853.1"/>
    </source>
</evidence>
<dbReference type="InterPro" id="IPR057446">
    <property type="entry name" value="PH_bac"/>
</dbReference>
<comment type="caution">
    <text evidence="3">The sequence shown here is derived from an EMBL/GenBank/DDBJ whole genome shotgun (WGS) entry which is preliminary data.</text>
</comment>
<proteinExistence type="predicted"/>
<dbReference type="AlphaFoldDB" id="A0A917F1M5"/>
<feature type="domain" description="PH" evidence="2">
    <location>
        <begin position="23"/>
        <end position="122"/>
    </location>
</feature>
<sequence>MRGLRGRRAPALAPLEPAPKVADLPHPLLQGAGRYLGTVAGDRRLRDHGLGRAGSARIQLSEDGVDVVRLGAAFRIPAAGLTSARDAESFPAGGVGPQGALVLRWRHDGQVLDTGFCLQRPAARRGSPATADEGRADMQRTHREWSRAVAKIRKEH</sequence>
<protein>
    <recommendedName>
        <fullName evidence="2">PH domain-containing protein</fullName>
    </recommendedName>
</protein>
<accession>A0A917F1M5</accession>
<reference evidence="3" key="2">
    <citation type="submission" date="2020-09" db="EMBL/GenBank/DDBJ databases">
        <authorList>
            <person name="Sun Q."/>
            <person name="Zhou Y."/>
        </authorList>
    </citation>
    <scope>NUCLEOTIDE SEQUENCE</scope>
    <source>
        <strain evidence="3">CGMCC 1.16067</strain>
    </source>
</reference>
<feature type="compositionally biased region" description="Basic and acidic residues" evidence="1">
    <location>
        <begin position="132"/>
        <end position="156"/>
    </location>
</feature>
<dbReference type="Proteomes" id="UP000649179">
    <property type="component" value="Unassembled WGS sequence"/>
</dbReference>
<dbReference type="RefSeq" id="WP_188778228.1">
    <property type="nucleotide sequence ID" value="NZ_BMKQ01000001.1"/>
</dbReference>
<dbReference type="EMBL" id="BMKQ01000001">
    <property type="protein sequence ID" value="GGF35853.1"/>
    <property type="molecule type" value="Genomic_DNA"/>
</dbReference>
<name>A0A917F1M5_9ACTN</name>
<gene>
    <name evidence="3" type="ORF">GCM10011519_06720</name>
</gene>
<evidence type="ECO:0000313" key="4">
    <source>
        <dbReference type="Proteomes" id="UP000649179"/>
    </source>
</evidence>
<evidence type="ECO:0000256" key="1">
    <source>
        <dbReference type="SAM" id="MobiDB-lite"/>
    </source>
</evidence>
<reference evidence="3" key="1">
    <citation type="journal article" date="2014" name="Int. J. Syst. Evol. Microbiol.">
        <title>Complete genome sequence of Corynebacterium casei LMG S-19264T (=DSM 44701T), isolated from a smear-ripened cheese.</title>
        <authorList>
            <consortium name="US DOE Joint Genome Institute (JGI-PGF)"/>
            <person name="Walter F."/>
            <person name="Albersmeier A."/>
            <person name="Kalinowski J."/>
            <person name="Ruckert C."/>
        </authorList>
    </citation>
    <scope>NUCLEOTIDE SEQUENCE</scope>
    <source>
        <strain evidence="3">CGMCC 1.16067</strain>
    </source>
</reference>
<feature type="region of interest" description="Disordered" evidence="1">
    <location>
        <begin position="123"/>
        <end position="156"/>
    </location>
</feature>
<evidence type="ECO:0000259" key="2">
    <source>
        <dbReference type="Pfam" id="PF25362"/>
    </source>
</evidence>
<organism evidence="3 4">
    <name type="scientific">Marmoricola endophyticus</name>
    <dbReference type="NCBI Taxonomy" id="2040280"/>
    <lineage>
        <taxon>Bacteria</taxon>
        <taxon>Bacillati</taxon>
        <taxon>Actinomycetota</taxon>
        <taxon>Actinomycetes</taxon>
        <taxon>Propionibacteriales</taxon>
        <taxon>Nocardioidaceae</taxon>
        <taxon>Marmoricola</taxon>
    </lineage>
</organism>
<keyword evidence="4" id="KW-1185">Reference proteome</keyword>